<keyword evidence="4" id="KW-0679">Respiratory chain</keyword>
<evidence type="ECO:0000256" key="8">
    <source>
        <dbReference type="ARBA" id="ARBA00023136"/>
    </source>
</evidence>
<gene>
    <name evidence="11" type="ORF">FF38_04447</name>
</gene>
<evidence type="ECO:0000256" key="6">
    <source>
        <dbReference type="ARBA" id="ARBA00022982"/>
    </source>
</evidence>
<dbReference type="EMBL" id="JRES01000826">
    <property type="protein sequence ID" value="KNC28061.1"/>
    <property type="molecule type" value="Genomic_DNA"/>
</dbReference>
<evidence type="ECO:0000256" key="5">
    <source>
        <dbReference type="ARBA" id="ARBA00022792"/>
    </source>
</evidence>
<keyword evidence="12" id="KW-1185">Reference proteome</keyword>
<dbReference type="OrthoDB" id="405848at2759"/>
<evidence type="ECO:0000256" key="2">
    <source>
        <dbReference type="ARBA" id="ARBA00006498"/>
    </source>
</evidence>
<name>A0A0L0C744_LUCCU</name>
<reference evidence="11 12" key="1">
    <citation type="journal article" date="2015" name="Nat. Commun.">
        <title>Lucilia cuprina genome unlocks parasitic fly biology to underpin future interventions.</title>
        <authorList>
            <person name="Anstead C.A."/>
            <person name="Korhonen P.K."/>
            <person name="Young N.D."/>
            <person name="Hall R.S."/>
            <person name="Jex A.R."/>
            <person name="Murali S.C."/>
            <person name="Hughes D.S."/>
            <person name="Lee S.F."/>
            <person name="Perry T."/>
            <person name="Stroehlein A.J."/>
            <person name="Ansell B.R."/>
            <person name="Breugelmans B."/>
            <person name="Hofmann A."/>
            <person name="Qu J."/>
            <person name="Dugan S."/>
            <person name="Lee S.L."/>
            <person name="Chao H."/>
            <person name="Dinh H."/>
            <person name="Han Y."/>
            <person name="Doddapaneni H.V."/>
            <person name="Worley K.C."/>
            <person name="Muzny D.M."/>
            <person name="Ioannidis P."/>
            <person name="Waterhouse R.M."/>
            <person name="Zdobnov E.M."/>
            <person name="James P.J."/>
            <person name="Bagnall N.H."/>
            <person name="Kotze A.C."/>
            <person name="Gibbs R.A."/>
            <person name="Richards S."/>
            <person name="Batterham P."/>
            <person name="Gasser R.B."/>
        </authorList>
    </citation>
    <scope>NUCLEOTIDE SEQUENCE [LARGE SCALE GENOMIC DNA]</scope>
    <source>
        <strain evidence="11 12">LS</strain>
        <tissue evidence="11">Full body</tissue>
    </source>
</reference>
<evidence type="ECO:0000313" key="11">
    <source>
        <dbReference type="EMBL" id="KNC28061.1"/>
    </source>
</evidence>
<evidence type="ECO:0000256" key="7">
    <source>
        <dbReference type="ARBA" id="ARBA00023128"/>
    </source>
</evidence>
<feature type="domain" description="Ubiquinol-cytochrome C reductase hinge" evidence="10">
    <location>
        <begin position="28"/>
        <end position="91"/>
    </location>
</feature>
<dbReference type="GO" id="GO:0005743">
    <property type="term" value="C:mitochondrial inner membrane"/>
    <property type="evidence" value="ECO:0007669"/>
    <property type="project" value="UniProtKB-SubCell"/>
</dbReference>
<evidence type="ECO:0000259" key="10">
    <source>
        <dbReference type="Pfam" id="PF02320"/>
    </source>
</evidence>
<organism evidence="11 12">
    <name type="scientific">Lucilia cuprina</name>
    <name type="common">Green bottle fly</name>
    <name type="synonym">Australian sheep blowfly</name>
    <dbReference type="NCBI Taxonomy" id="7375"/>
    <lineage>
        <taxon>Eukaryota</taxon>
        <taxon>Metazoa</taxon>
        <taxon>Ecdysozoa</taxon>
        <taxon>Arthropoda</taxon>
        <taxon>Hexapoda</taxon>
        <taxon>Insecta</taxon>
        <taxon>Pterygota</taxon>
        <taxon>Neoptera</taxon>
        <taxon>Endopterygota</taxon>
        <taxon>Diptera</taxon>
        <taxon>Brachycera</taxon>
        <taxon>Muscomorpha</taxon>
        <taxon>Oestroidea</taxon>
        <taxon>Calliphoridae</taxon>
        <taxon>Luciliinae</taxon>
        <taxon>Lucilia</taxon>
    </lineage>
</organism>
<evidence type="ECO:0000256" key="3">
    <source>
        <dbReference type="ARBA" id="ARBA00022448"/>
    </source>
</evidence>
<feature type="chain" id="PRO_5005535907" description="Ubiquinol-cytochrome C reductase hinge domain-containing protein" evidence="9">
    <location>
        <begin position="21"/>
        <end position="91"/>
    </location>
</feature>
<sequence>LKMAFRNILSNLIAMPVVRADDEEELVDPQSTLREQCQSKGNIEALYNKYQACNDRVNSRSKTTETCMEELFDYVTELDHCVAHSLFSKLK</sequence>
<dbReference type="InterPro" id="IPR003422">
    <property type="entry name" value="Cyt_b-c1_6"/>
</dbReference>
<dbReference type="Gene3D" id="1.10.287.20">
    <property type="entry name" value="Ubiquinol-cytochrome C reductase hinge domain"/>
    <property type="match status" value="1"/>
</dbReference>
<evidence type="ECO:0000256" key="4">
    <source>
        <dbReference type="ARBA" id="ARBA00022660"/>
    </source>
</evidence>
<keyword evidence="9" id="KW-0732">Signal</keyword>
<dbReference type="SUPFAM" id="SSF81531">
    <property type="entry name" value="Non-heme 11 kDa protein of cytochrome bc1 complex (Ubiquinol-cytochrome c reductase)"/>
    <property type="match status" value="1"/>
</dbReference>
<dbReference type="AlphaFoldDB" id="A0A0L0C744"/>
<dbReference type="PANTHER" id="PTHR15336:SF0">
    <property type="entry name" value="CYTOCHROME B-C1 COMPLEX SUBUNIT 6, MITOCHONDRIAL"/>
    <property type="match status" value="1"/>
</dbReference>
<keyword evidence="7" id="KW-0496">Mitochondrion</keyword>
<dbReference type="FunFam" id="1.10.287.20:FF:000004">
    <property type="entry name" value="Cytochrome b-c1 complex subunit 6"/>
    <property type="match status" value="1"/>
</dbReference>
<protein>
    <recommendedName>
        <fullName evidence="10">Ubiquinol-cytochrome C reductase hinge domain-containing protein</fullName>
    </recommendedName>
</protein>
<dbReference type="OMA" id="NTCNDRV"/>
<keyword evidence="3" id="KW-0813">Transport</keyword>
<dbReference type="Pfam" id="PF02320">
    <property type="entry name" value="UCR_hinge"/>
    <property type="match status" value="1"/>
</dbReference>
<evidence type="ECO:0000256" key="1">
    <source>
        <dbReference type="ARBA" id="ARBA00004137"/>
    </source>
</evidence>
<dbReference type="Proteomes" id="UP000037069">
    <property type="component" value="Unassembled WGS sequence"/>
</dbReference>
<evidence type="ECO:0000313" key="12">
    <source>
        <dbReference type="Proteomes" id="UP000037069"/>
    </source>
</evidence>
<evidence type="ECO:0000256" key="9">
    <source>
        <dbReference type="SAM" id="SignalP"/>
    </source>
</evidence>
<dbReference type="InterPro" id="IPR036811">
    <property type="entry name" value="Ubol_cytC_Rdtase_hinge_dom_sf"/>
</dbReference>
<comment type="similarity">
    <text evidence="2">Belongs to the UQCRH/QCR6 family.</text>
</comment>
<dbReference type="PANTHER" id="PTHR15336">
    <property type="entry name" value="UBIQUINOL-CYTOCHROME C REDUCTASE COMPLEX 7.8 KDA PROTEIN"/>
    <property type="match status" value="1"/>
</dbReference>
<keyword evidence="5" id="KW-0999">Mitochondrion inner membrane</keyword>
<dbReference type="InterPro" id="IPR023184">
    <property type="entry name" value="Ubol_cytC_Rdtase_hinge_dom"/>
</dbReference>
<dbReference type="GO" id="GO:0006122">
    <property type="term" value="P:mitochondrial electron transport, ubiquinol to cytochrome c"/>
    <property type="evidence" value="ECO:0007669"/>
    <property type="project" value="InterPro"/>
</dbReference>
<proteinExistence type="inferred from homology"/>
<feature type="non-terminal residue" evidence="11">
    <location>
        <position position="1"/>
    </location>
</feature>
<comment type="subcellular location">
    <subcellularLocation>
        <location evidence="1">Mitochondrion inner membrane</location>
        <topology evidence="1">Peripheral membrane protein</topology>
        <orientation evidence="1">Intermembrane side</orientation>
    </subcellularLocation>
</comment>
<comment type="caution">
    <text evidence="11">The sequence shown here is derived from an EMBL/GenBank/DDBJ whole genome shotgun (WGS) entry which is preliminary data.</text>
</comment>
<keyword evidence="8" id="KW-0472">Membrane</keyword>
<keyword evidence="6" id="KW-0249">Electron transport</keyword>
<feature type="signal peptide" evidence="9">
    <location>
        <begin position="1"/>
        <end position="20"/>
    </location>
</feature>
<dbReference type="STRING" id="7375.A0A0L0C744"/>
<accession>A0A0L0C744</accession>